<keyword evidence="11 12" id="KW-0804">Transcription</keyword>
<dbReference type="InterPro" id="IPR016136">
    <property type="entry name" value="DNA_helicase_N/primase_C"/>
</dbReference>
<dbReference type="Gene3D" id="3.40.1360.10">
    <property type="match status" value="1"/>
</dbReference>
<dbReference type="SMART" id="SM00400">
    <property type="entry name" value="ZnF_CHCC"/>
    <property type="match status" value="1"/>
</dbReference>
<dbReference type="InterPro" id="IPR050219">
    <property type="entry name" value="DnaG_primase"/>
</dbReference>
<dbReference type="InterPro" id="IPR030846">
    <property type="entry name" value="DnaG_bac"/>
</dbReference>
<comment type="cofactor">
    <cofactor evidence="12 13">
        <name>Zn(2+)</name>
        <dbReference type="ChEBI" id="CHEBI:29105"/>
    </cofactor>
    <text evidence="12 13">Binds 1 zinc ion per monomer.</text>
</comment>
<keyword evidence="10 12" id="KW-0238">DNA-binding</keyword>
<evidence type="ECO:0000256" key="10">
    <source>
        <dbReference type="ARBA" id="ARBA00023125"/>
    </source>
</evidence>
<dbReference type="InterPro" id="IPR036977">
    <property type="entry name" value="DNA_primase_Znf_CHC2"/>
</dbReference>
<dbReference type="SUPFAM" id="SSF48024">
    <property type="entry name" value="N-terminal domain of DnaB helicase"/>
    <property type="match status" value="1"/>
</dbReference>
<dbReference type="SUPFAM" id="SSF57783">
    <property type="entry name" value="Zinc beta-ribbon"/>
    <property type="match status" value="1"/>
</dbReference>
<reference evidence="16" key="1">
    <citation type="journal article" date="2019" name="Int. J. Syst. Evol. Microbiol.">
        <title>The Global Catalogue of Microorganisms (GCM) 10K type strain sequencing project: providing services to taxonomists for standard genome sequencing and annotation.</title>
        <authorList>
            <consortium name="The Broad Institute Genomics Platform"/>
            <consortium name="The Broad Institute Genome Sequencing Center for Infectious Disease"/>
            <person name="Wu L."/>
            <person name="Ma J."/>
        </authorList>
    </citation>
    <scope>NUCLEOTIDE SEQUENCE [LARGE SCALE GENOMIC DNA]</scope>
    <source>
        <strain evidence="16">CGMCC 4.1641</strain>
    </source>
</reference>
<keyword evidence="5 12" id="KW-0235">DNA replication</keyword>
<keyword evidence="4 12" id="KW-0548">Nucleotidyltransferase</keyword>
<sequence>MNYGMIPQEVIDEVLRRHEISETVGKYVHLTKNGKYLKGLCPFHSEKTPSFTVTPEKQIFHCYGCGKGGNVIKFVMEMEGETFPEAVKTLADEAGIPVTWTHAVPDEASPLQKERRIVQEAHEYSAKLYHYMLQNLEISKPAKDYLRSRGLGEPLIEQFGIGYAPPRWDTLTQALARKGYSEAEMEAGGLLSRRQESDGYVDRFRDRIMFPIHDARGQTIAFAGRLLSDGQPKYLNSPETALFSKSRTLYRLHEARSAIRKSGQVVLLEGYMDVIKAWSAGIHNGVATMGTALTSEHAAILRRFADEAVICYDGDDAGQAAAQKSIPLLEEAGFRVRVCLLPNRMDPDEYVSAYGPEPFLREIVEGAVSAVKFQLIYLRKSHILLEEDGRIRYLRDAVRIVARRDSPMERELLLKELAQEFGVALETLKQECYEIRQRDKLETPRDIPAGSWNNVWNGNHSASKNPPLGAAHVNAERQVLSWMMQDKDTALIVQQKLGDRFHVEDHAALAAYLYAYYARNNDPDVGRFVAVLQDDRLERIASVIAMIDIPFGERELEDCIRTIGRASHEREVERLTEEQNRALREGDNARALQLGIEIIALEKQRKQ</sequence>
<dbReference type="Proteomes" id="UP001595755">
    <property type="component" value="Unassembled WGS sequence"/>
</dbReference>
<dbReference type="InterPro" id="IPR034151">
    <property type="entry name" value="TOPRIM_DnaG_bac"/>
</dbReference>
<dbReference type="PANTHER" id="PTHR30313">
    <property type="entry name" value="DNA PRIMASE"/>
    <property type="match status" value="1"/>
</dbReference>
<keyword evidence="2 12" id="KW-0639">Primosome</keyword>
<dbReference type="InterPro" id="IPR037068">
    <property type="entry name" value="DNA_primase_core_N_sf"/>
</dbReference>
<comment type="subunit">
    <text evidence="12">Monomer. Interacts with DnaB.</text>
</comment>
<dbReference type="RefSeq" id="WP_204601195.1">
    <property type="nucleotide sequence ID" value="NZ_JBHSED010000040.1"/>
</dbReference>
<evidence type="ECO:0000259" key="14">
    <source>
        <dbReference type="PROSITE" id="PS50880"/>
    </source>
</evidence>
<evidence type="ECO:0000256" key="13">
    <source>
        <dbReference type="PIRNR" id="PIRNR002811"/>
    </source>
</evidence>
<dbReference type="NCBIfam" id="TIGR01391">
    <property type="entry name" value="dnaG"/>
    <property type="match status" value="1"/>
</dbReference>
<gene>
    <name evidence="12 15" type="primary">dnaG</name>
    <name evidence="15" type="ORF">ACFO1S_19370</name>
</gene>
<keyword evidence="1 12" id="KW-0240">DNA-directed RNA polymerase</keyword>
<dbReference type="InterPro" id="IPR006171">
    <property type="entry name" value="TOPRIM_dom"/>
</dbReference>
<keyword evidence="8 12" id="KW-0862">Zinc</keyword>
<organism evidence="15 16">
    <name type="scientific">Cohnella boryungensis</name>
    <dbReference type="NCBI Taxonomy" id="768479"/>
    <lineage>
        <taxon>Bacteria</taxon>
        <taxon>Bacillati</taxon>
        <taxon>Bacillota</taxon>
        <taxon>Bacilli</taxon>
        <taxon>Bacillales</taxon>
        <taxon>Paenibacillaceae</taxon>
        <taxon>Cohnella</taxon>
    </lineage>
</organism>
<comment type="domain">
    <text evidence="12">Contains an N-terminal zinc-binding domain, a central core domain that contains the primase activity, and a C-terminal DnaB-binding domain.</text>
</comment>
<evidence type="ECO:0000256" key="8">
    <source>
        <dbReference type="ARBA" id="ARBA00022833"/>
    </source>
</evidence>
<dbReference type="HAMAP" id="MF_00974">
    <property type="entry name" value="DNA_primase_DnaG"/>
    <property type="match status" value="1"/>
</dbReference>
<evidence type="ECO:0000256" key="3">
    <source>
        <dbReference type="ARBA" id="ARBA00022679"/>
    </source>
</evidence>
<dbReference type="EC" id="2.7.7.101" evidence="12"/>
<keyword evidence="7 12" id="KW-0863">Zinc-finger</keyword>
<dbReference type="InterPro" id="IPR006295">
    <property type="entry name" value="DNA_primase_DnaG"/>
</dbReference>
<evidence type="ECO:0000256" key="9">
    <source>
        <dbReference type="ARBA" id="ARBA00022842"/>
    </source>
</evidence>
<keyword evidence="3 12" id="KW-0808">Transferase</keyword>
<evidence type="ECO:0000256" key="11">
    <source>
        <dbReference type="ARBA" id="ARBA00023163"/>
    </source>
</evidence>
<evidence type="ECO:0000256" key="4">
    <source>
        <dbReference type="ARBA" id="ARBA00022695"/>
    </source>
</evidence>
<dbReference type="SUPFAM" id="SSF56731">
    <property type="entry name" value="DNA primase core"/>
    <property type="match status" value="1"/>
</dbReference>
<dbReference type="PANTHER" id="PTHR30313:SF2">
    <property type="entry name" value="DNA PRIMASE"/>
    <property type="match status" value="1"/>
</dbReference>
<keyword evidence="16" id="KW-1185">Reference proteome</keyword>
<dbReference type="InterPro" id="IPR036185">
    <property type="entry name" value="DNA_heli_DnaB-like_N_sf"/>
</dbReference>
<name>A0ABV8SDD9_9BACL</name>
<evidence type="ECO:0000256" key="2">
    <source>
        <dbReference type="ARBA" id="ARBA00022515"/>
    </source>
</evidence>
<dbReference type="EMBL" id="JBHSED010000040">
    <property type="protein sequence ID" value="MFC4305596.1"/>
    <property type="molecule type" value="Genomic_DNA"/>
</dbReference>
<dbReference type="Pfam" id="PF08275">
    <property type="entry name" value="DNAG_N"/>
    <property type="match status" value="1"/>
</dbReference>
<dbReference type="PROSITE" id="PS50880">
    <property type="entry name" value="TOPRIM"/>
    <property type="match status" value="1"/>
</dbReference>
<feature type="domain" description="Toprim" evidence="14">
    <location>
        <begin position="263"/>
        <end position="344"/>
    </location>
</feature>
<dbReference type="InterPro" id="IPR002694">
    <property type="entry name" value="Znf_CHC2"/>
</dbReference>
<dbReference type="PIRSF" id="PIRSF002811">
    <property type="entry name" value="DnaG"/>
    <property type="match status" value="1"/>
</dbReference>
<dbReference type="InterPro" id="IPR019475">
    <property type="entry name" value="DNA_primase_DnaB-bd"/>
</dbReference>
<evidence type="ECO:0000313" key="16">
    <source>
        <dbReference type="Proteomes" id="UP001595755"/>
    </source>
</evidence>
<comment type="caution">
    <text evidence="15">The sequence shown here is derived from an EMBL/GenBank/DDBJ whole genome shotgun (WGS) entry which is preliminary data.</text>
</comment>
<feature type="zinc finger region" description="CHC2-type" evidence="12">
    <location>
        <begin position="41"/>
        <end position="65"/>
    </location>
</feature>
<dbReference type="Pfam" id="PF13155">
    <property type="entry name" value="Toprim_2"/>
    <property type="match status" value="1"/>
</dbReference>
<comment type="function">
    <text evidence="12 13">RNA polymerase that catalyzes the synthesis of short RNA molecules used as primers for DNA polymerase during DNA replication.</text>
</comment>
<evidence type="ECO:0000256" key="6">
    <source>
        <dbReference type="ARBA" id="ARBA00022723"/>
    </source>
</evidence>
<keyword evidence="9" id="KW-0460">Magnesium</keyword>
<comment type="catalytic activity">
    <reaction evidence="12">
        <text>ssDNA + n NTP = ssDNA/pppN(pN)n-1 hybrid + (n-1) diphosphate.</text>
        <dbReference type="EC" id="2.7.7.101"/>
    </reaction>
</comment>
<evidence type="ECO:0000256" key="5">
    <source>
        <dbReference type="ARBA" id="ARBA00022705"/>
    </source>
</evidence>
<dbReference type="Gene3D" id="1.10.860.10">
    <property type="entry name" value="DNAb Helicase, Chain A"/>
    <property type="match status" value="1"/>
</dbReference>
<evidence type="ECO:0000256" key="7">
    <source>
        <dbReference type="ARBA" id="ARBA00022771"/>
    </source>
</evidence>
<evidence type="ECO:0000256" key="12">
    <source>
        <dbReference type="HAMAP-Rule" id="MF_00974"/>
    </source>
</evidence>
<evidence type="ECO:0000313" key="15">
    <source>
        <dbReference type="EMBL" id="MFC4305596.1"/>
    </source>
</evidence>
<dbReference type="SMART" id="SM00493">
    <property type="entry name" value="TOPRIM"/>
    <property type="match status" value="1"/>
</dbReference>
<protein>
    <recommendedName>
        <fullName evidence="12 13">DNA primase</fullName>
        <ecNumber evidence="12">2.7.7.101</ecNumber>
    </recommendedName>
</protein>
<dbReference type="CDD" id="cd03364">
    <property type="entry name" value="TOPRIM_DnaG_primases"/>
    <property type="match status" value="1"/>
</dbReference>
<accession>A0ABV8SDD9</accession>
<dbReference type="InterPro" id="IPR013264">
    <property type="entry name" value="DNAG_N"/>
</dbReference>
<keyword evidence="6 12" id="KW-0479">Metal-binding</keyword>
<dbReference type="Gene3D" id="3.90.980.10">
    <property type="entry name" value="DNA primase, catalytic core, N-terminal domain"/>
    <property type="match status" value="1"/>
</dbReference>
<proteinExistence type="inferred from homology"/>
<dbReference type="Pfam" id="PF10410">
    <property type="entry name" value="DnaB_bind"/>
    <property type="match status" value="1"/>
</dbReference>
<evidence type="ECO:0000256" key="1">
    <source>
        <dbReference type="ARBA" id="ARBA00022478"/>
    </source>
</evidence>
<dbReference type="Pfam" id="PF01807">
    <property type="entry name" value="Zn_ribbon_DnaG"/>
    <property type="match status" value="1"/>
</dbReference>
<comment type="similarity">
    <text evidence="12 13">Belongs to the DnaG primase family.</text>
</comment>
<dbReference type="Gene3D" id="3.90.580.10">
    <property type="entry name" value="Zinc finger, CHC2-type domain"/>
    <property type="match status" value="1"/>
</dbReference>